<dbReference type="AlphaFoldDB" id="A0AAD3SD06"/>
<proteinExistence type="predicted"/>
<dbReference type="EMBL" id="BSYO01000008">
    <property type="protein sequence ID" value="GMH08387.1"/>
    <property type="molecule type" value="Genomic_DNA"/>
</dbReference>
<organism evidence="1 2">
    <name type="scientific">Nepenthes gracilis</name>
    <name type="common">Slender pitcher plant</name>
    <dbReference type="NCBI Taxonomy" id="150966"/>
    <lineage>
        <taxon>Eukaryota</taxon>
        <taxon>Viridiplantae</taxon>
        <taxon>Streptophyta</taxon>
        <taxon>Embryophyta</taxon>
        <taxon>Tracheophyta</taxon>
        <taxon>Spermatophyta</taxon>
        <taxon>Magnoliopsida</taxon>
        <taxon>eudicotyledons</taxon>
        <taxon>Gunneridae</taxon>
        <taxon>Pentapetalae</taxon>
        <taxon>Caryophyllales</taxon>
        <taxon>Nepenthaceae</taxon>
        <taxon>Nepenthes</taxon>
    </lineage>
</organism>
<protein>
    <submittedName>
        <fullName evidence="1">Uncharacterized protein</fullName>
    </submittedName>
</protein>
<dbReference type="GO" id="GO:2000762">
    <property type="term" value="P:regulation of phenylpropanoid metabolic process"/>
    <property type="evidence" value="ECO:0007669"/>
    <property type="project" value="InterPro"/>
</dbReference>
<dbReference type="GO" id="GO:0016592">
    <property type="term" value="C:mediator complex"/>
    <property type="evidence" value="ECO:0007669"/>
    <property type="project" value="InterPro"/>
</dbReference>
<sequence length="123" mass="13284">MVGLPYAIIDNIKQVANINKMYSITQQCSPDTLPLPLAAFGNLIITYKLDKASEWFPNLAQTAASQSCFAVTLGLSASPISRRGSIGPLLGHGLSHFYEIACGNKVRKAKDGMSYGQVSHQQQ</sequence>
<accession>A0AAD3SD06</accession>
<dbReference type="PANTHER" id="PTHR33739:SF5">
    <property type="entry name" value="MEDIATOR OF RNA POLYMERASE II TRANSCRIPTION SUBUNIT 33A"/>
    <property type="match status" value="1"/>
</dbReference>
<dbReference type="InterPro" id="IPR039638">
    <property type="entry name" value="MED33A/B"/>
</dbReference>
<evidence type="ECO:0000313" key="1">
    <source>
        <dbReference type="EMBL" id="GMH08387.1"/>
    </source>
</evidence>
<name>A0AAD3SD06_NEPGR</name>
<comment type="caution">
    <text evidence="1">The sequence shown here is derived from an EMBL/GenBank/DDBJ whole genome shotgun (WGS) entry which is preliminary data.</text>
</comment>
<dbReference type="Proteomes" id="UP001279734">
    <property type="component" value="Unassembled WGS sequence"/>
</dbReference>
<keyword evidence="2" id="KW-1185">Reference proteome</keyword>
<reference evidence="1" key="1">
    <citation type="submission" date="2023-05" db="EMBL/GenBank/DDBJ databases">
        <title>Nepenthes gracilis genome sequencing.</title>
        <authorList>
            <person name="Fukushima K."/>
        </authorList>
    </citation>
    <scope>NUCLEOTIDE SEQUENCE</scope>
    <source>
        <strain evidence="1">SING2019-196</strain>
    </source>
</reference>
<dbReference type="PANTHER" id="PTHR33739">
    <property type="entry name" value="OS07G0681500 PROTEIN"/>
    <property type="match status" value="1"/>
</dbReference>
<evidence type="ECO:0000313" key="2">
    <source>
        <dbReference type="Proteomes" id="UP001279734"/>
    </source>
</evidence>
<gene>
    <name evidence="1" type="ORF">Nepgr_010227</name>
</gene>